<sequence length="96" mass="11202">MGHAYAGPQRSKKPHHYEWEIGWSSARENHPHLFFALVNLKRFQELPDVFIIPSKVIFKYFKGGDSKTWVRARYHPSVGKAGKYKNKFGILEKTLT</sequence>
<protein>
    <submittedName>
        <fullName evidence="1">Uncharacterized protein</fullName>
    </submittedName>
</protein>
<gene>
    <name evidence="1" type="ORF">A3C92_02345</name>
</gene>
<accession>A0A1G2KZR9</accession>
<name>A0A1G2KZR9_9BACT</name>
<proteinExistence type="predicted"/>
<dbReference type="EMBL" id="MHQN01000008">
    <property type="protein sequence ID" value="OHA03929.1"/>
    <property type="molecule type" value="Genomic_DNA"/>
</dbReference>
<evidence type="ECO:0000313" key="2">
    <source>
        <dbReference type="Proteomes" id="UP000177177"/>
    </source>
</evidence>
<dbReference type="Proteomes" id="UP000177177">
    <property type="component" value="Unassembled WGS sequence"/>
</dbReference>
<reference evidence="1 2" key="1">
    <citation type="journal article" date="2016" name="Nat. Commun.">
        <title>Thousands of microbial genomes shed light on interconnected biogeochemical processes in an aquifer system.</title>
        <authorList>
            <person name="Anantharaman K."/>
            <person name="Brown C.T."/>
            <person name="Hug L.A."/>
            <person name="Sharon I."/>
            <person name="Castelle C.J."/>
            <person name="Probst A.J."/>
            <person name="Thomas B.C."/>
            <person name="Singh A."/>
            <person name="Wilkins M.J."/>
            <person name="Karaoz U."/>
            <person name="Brodie E.L."/>
            <person name="Williams K.H."/>
            <person name="Hubbard S.S."/>
            <person name="Banfield J.F."/>
        </authorList>
    </citation>
    <scope>NUCLEOTIDE SEQUENCE [LARGE SCALE GENOMIC DNA]</scope>
</reference>
<organism evidence="1 2">
    <name type="scientific">Candidatus Sungbacteria bacterium RIFCSPHIGHO2_02_FULL_53_17</name>
    <dbReference type="NCBI Taxonomy" id="1802275"/>
    <lineage>
        <taxon>Bacteria</taxon>
        <taxon>Candidatus Sungiibacteriota</taxon>
    </lineage>
</organism>
<dbReference type="AlphaFoldDB" id="A0A1G2KZR9"/>
<comment type="caution">
    <text evidence="1">The sequence shown here is derived from an EMBL/GenBank/DDBJ whole genome shotgun (WGS) entry which is preliminary data.</text>
</comment>
<evidence type="ECO:0000313" key="1">
    <source>
        <dbReference type="EMBL" id="OHA03929.1"/>
    </source>
</evidence>